<dbReference type="Pfam" id="PF13185">
    <property type="entry name" value="GAF_2"/>
    <property type="match status" value="2"/>
</dbReference>
<dbReference type="SUPFAM" id="SSF55781">
    <property type="entry name" value="GAF domain-like"/>
    <property type="match status" value="4"/>
</dbReference>
<dbReference type="PROSITE" id="PS50113">
    <property type="entry name" value="PAC"/>
    <property type="match status" value="2"/>
</dbReference>
<dbReference type="PROSITE" id="PS50112">
    <property type="entry name" value="PAS"/>
    <property type="match status" value="3"/>
</dbReference>
<evidence type="ECO:0000256" key="5">
    <source>
        <dbReference type="ARBA" id="ARBA00022777"/>
    </source>
</evidence>
<dbReference type="SMART" id="SM00086">
    <property type="entry name" value="PAC"/>
    <property type="match status" value="4"/>
</dbReference>
<dbReference type="PRINTS" id="PR00344">
    <property type="entry name" value="BCTRLSENSOR"/>
</dbReference>
<comment type="caution">
    <text evidence="10">The sequence shown here is derived from an EMBL/GenBank/DDBJ whole genome shotgun (WGS) entry which is preliminary data.</text>
</comment>
<name>A0A841I2M4_9DEIO</name>
<evidence type="ECO:0000259" key="7">
    <source>
        <dbReference type="PROSITE" id="PS50109"/>
    </source>
</evidence>
<dbReference type="RefSeq" id="WP_183988271.1">
    <property type="nucleotide sequence ID" value="NZ_JACHHG010000012.1"/>
</dbReference>
<dbReference type="InterPro" id="IPR029016">
    <property type="entry name" value="GAF-like_dom_sf"/>
</dbReference>
<feature type="coiled-coil region" evidence="6">
    <location>
        <begin position="413"/>
        <end position="440"/>
    </location>
</feature>
<evidence type="ECO:0000256" key="2">
    <source>
        <dbReference type="ARBA" id="ARBA00012438"/>
    </source>
</evidence>
<comment type="catalytic activity">
    <reaction evidence="1">
        <text>ATP + protein L-histidine = ADP + protein N-phospho-L-histidine.</text>
        <dbReference type="EC" id="2.7.13.3"/>
    </reaction>
</comment>
<dbReference type="Gene3D" id="3.30.565.10">
    <property type="entry name" value="Histidine kinase-like ATPase, C-terminal domain"/>
    <property type="match status" value="1"/>
</dbReference>
<dbReference type="Pfam" id="PF02518">
    <property type="entry name" value="HATPase_c"/>
    <property type="match status" value="1"/>
</dbReference>
<dbReference type="SUPFAM" id="SSF47384">
    <property type="entry name" value="Homodimeric domain of signal transducing histidine kinase"/>
    <property type="match status" value="1"/>
</dbReference>
<evidence type="ECO:0000256" key="4">
    <source>
        <dbReference type="ARBA" id="ARBA00022679"/>
    </source>
</evidence>
<dbReference type="InterPro" id="IPR003018">
    <property type="entry name" value="GAF"/>
</dbReference>
<dbReference type="CDD" id="cd16921">
    <property type="entry name" value="HATPase_FilI-like"/>
    <property type="match status" value="1"/>
</dbReference>
<dbReference type="PANTHER" id="PTHR43304:SF1">
    <property type="entry name" value="PAC DOMAIN-CONTAINING PROTEIN"/>
    <property type="match status" value="1"/>
</dbReference>
<dbReference type="GO" id="GO:0006355">
    <property type="term" value="P:regulation of DNA-templated transcription"/>
    <property type="evidence" value="ECO:0007669"/>
    <property type="project" value="InterPro"/>
</dbReference>
<evidence type="ECO:0000256" key="3">
    <source>
        <dbReference type="ARBA" id="ARBA00022553"/>
    </source>
</evidence>
<dbReference type="InterPro" id="IPR013655">
    <property type="entry name" value="PAS_fold_3"/>
</dbReference>
<dbReference type="SMART" id="SM00387">
    <property type="entry name" value="HATPase_c"/>
    <property type="match status" value="1"/>
</dbReference>
<dbReference type="InterPro" id="IPR035965">
    <property type="entry name" value="PAS-like_dom_sf"/>
</dbReference>
<protein>
    <recommendedName>
        <fullName evidence="2">histidine kinase</fullName>
        <ecNumber evidence="2">2.7.13.3</ecNumber>
    </recommendedName>
</protein>
<keyword evidence="6" id="KW-0175">Coiled coil</keyword>
<dbReference type="InterPro" id="IPR052162">
    <property type="entry name" value="Sensor_kinase/Photoreceptor"/>
</dbReference>
<dbReference type="InterPro" id="IPR001610">
    <property type="entry name" value="PAC"/>
</dbReference>
<dbReference type="GO" id="GO:0000155">
    <property type="term" value="F:phosphorelay sensor kinase activity"/>
    <property type="evidence" value="ECO:0007669"/>
    <property type="project" value="InterPro"/>
</dbReference>
<dbReference type="InterPro" id="IPR003661">
    <property type="entry name" value="HisK_dim/P_dom"/>
</dbReference>
<feature type="domain" description="PAS" evidence="8">
    <location>
        <begin position="13"/>
        <end position="83"/>
    </location>
</feature>
<dbReference type="FunFam" id="3.30.565.10:FF:000006">
    <property type="entry name" value="Sensor histidine kinase WalK"/>
    <property type="match status" value="1"/>
</dbReference>
<dbReference type="SMART" id="SM00388">
    <property type="entry name" value="HisKA"/>
    <property type="match status" value="1"/>
</dbReference>
<dbReference type="InterPro" id="IPR000700">
    <property type="entry name" value="PAS-assoc_C"/>
</dbReference>
<evidence type="ECO:0000313" key="11">
    <source>
        <dbReference type="Proteomes" id="UP000569951"/>
    </source>
</evidence>
<evidence type="ECO:0000313" key="10">
    <source>
        <dbReference type="EMBL" id="MBB6099523.1"/>
    </source>
</evidence>
<evidence type="ECO:0000256" key="1">
    <source>
        <dbReference type="ARBA" id="ARBA00000085"/>
    </source>
</evidence>
<evidence type="ECO:0000256" key="6">
    <source>
        <dbReference type="SAM" id="Coils"/>
    </source>
</evidence>
<feature type="domain" description="PAS" evidence="8">
    <location>
        <begin position="562"/>
        <end position="632"/>
    </location>
</feature>
<dbReference type="SMART" id="SM00091">
    <property type="entry name" value="PAS"/>
    <property type="match status" value="5"/>
</dbReference>
<evidence type="ECO:0000259" key="8">
    <source>
        <dbReference type="PROSITE" id="PS50112"/>
    </source>
</evidence>
<dbReference type="Gene3D" id="3.30.450.40">
    <property type="match status" value="4"/>
</dbReference>
<feature type="domain" description="PAS" evidence="8">
    <location>
        <begin position="684"/>
        <end position="755"/>
    </location>
</feature>
<keyword evidence="4" id="KW-0808">Transferase</keyword>
<dbReference type="InterPro" id="IPR004358">
    <property type="entry name" value="Sig_transdc_His_kin-like_C"/>
</dbReference>
<dbReference type="InterPro" id="IPR036097">
    <property type="entry name" value="HisK_dim/P_sf"/>
</dbReference>
<feature type="domain" description="Histidine kinase" evidence="7">
    <location>
        <begin position="1363"/>
        <end position="1577"/>
    </location>
</feature>
<dbReference type="SUPFAM" id="SSF55785">
    <property type="entry name" value="PYP-like sensor domain (PAS domain)"/>
    <property type="match status" value="5"/>
</dbReference>
<sequence length="1589" mass="177757">MTIRRDDTDTNAVEQLARKLYDVHPYPTWTTAPSGTITFVNRALLGYTGLSEGDFVGSTIDRVVHEHDRTHLLALTQAAAQHSGQDVRLLRHDGEYRWFRIERQPLLEREVHLGWVFAAADVQVARGDHTSEQHALLQSIIDNSSDCIKILDLEGQLLSMNAGGMQVMEIEDFAACRLAFWPSFWEGATRQQVEAALEAAREGKTRTFEGMARTFKGSLRWWEVTVSPLRAADGTVHRLLAISRDITQRKHNENLLTGQTALLEQIATGAPLPAVLNELVRFIEGHNENEGVLCSILRYDPQRQQLFNAASPNLPADYTRSINGLHAGPESGSCGTAAFLRVPVAVSDIATDRNWASLRDLALPHGLRACWSVPILSRNGEVFGTFAMYYREARLPTPAEEQLLSIATHLAQVAFERDALLNAERNARQERDESAALLDAFFNAAPVGFGFFDTQLRFKRLNTTLAAMNGYPVDEHLGKSIDELLPGVAKAATAPLQHVLDTGEVMSDVLIVGETPAAPGETRTWSERFFPVRDAAGNLLGVGAVAVDVTGEMQAHAALQRSEDRFRSLVAASVDIVWVTDPVGSVLERMPSWEKFCGVTHEVLSGFGWLDTLHPDDRPSTLEAWQRALSTRGRYEVEYRVLRHDGTYRLMHVRGVPVLDGHGNVREWIGNCTDITDRRRAEEQVTRLAQIVEASNDFIGIADLEGHAHFVNRSGRELLGLDEAEVPTTNVLDYFMPEDRATVRDVVLPVLFRQGRWQSDTRFRHFRTGEAIDVDWTLFLIRDPRTGDPTGIATVTRDIRERKRTEVALQEQTDILTTLNRINQTISAELDQSKLVQAVTDAGVELTGAQFGALFYNVKTENEESYTLYTLSGVPREAFASFPMPRNTQVFGPTFEGIGVVRVDDITKDPRYGHNPPYQGMPKGHLPVCSYLAAPVILRTGEVLGGLFFGHPEPGVFTERAEQLAVGLAAQTAVALDNARLYQQLQSSNALLEQRVQERTRQLEEQAASLDAFAAFTEAVGTETDAYAIARQAVALLRTRFPNASVGFYEPADNLWKLRVWSDNFSPQTLEVLQAGVPTETPIVTETLRTHQAVFVDAWDQEPEQIAHTEEYGAVGNYPLVVNGEVRGFLAIGQRYQQQWTERDKAMFSAVGRGFTLALERAEQTARIESQRDALEARARALEGFAQLTRNFALETDPFALVRHAQEILLSLLSNGYVLYWQPEEQLWRNRSQVGSLGNPALQEVIDAGLPYGQSPTIDTPWLTQQPFLEDVYTRGADTDPELVQHVNAVAMLPVLVNGIPHGIIGVGLFDQRHWTDTDRAVLETVAHSLGLALEGVESNRALQERTRELERSNAELERFAYVASHDLQEPLRTIASFTELINRRYGDLMDENGRKYLGFVTRGAERMKLLIDDLLVFSRLNTIREPHQPLSLEEPFQEAVQRLYSTIEASGAVITHDPFPTVMGDVSELTQLFQNLIGNAVKFRHPDRRPEVHVGVEREKDCWHVRVRDNGIGFEQKYADRIFQIFQRLHLREKYEGTGMGLAIVRKIVEHHSGRVWAESEPGKGSTFHFTVPVVDPEFPNPGETEPC</sequence>
<dbReference type="InterPro" id="IPR005467">
    <property type="entry name" value="His_kinase_dom"/>
</dbReference>
<keyword evidence="3" id="KW-0597">Phosphoprotein</keyword>
<feature type="domain" description="PAC" evidence="9">
    <location>
        <begin position="206"/>
        <end position="258"/>
    </location>
</feature>
<dbReference type="CDD" id="cd00130">
    <property type="entry name" value="PAS"/>
    <property type="match status" value="3"/>
</dbReference>
<accession>A0A841I2M4</accession>
<dbReference type="NCBIfam" id="TIGR00229">
    <property type="entry name" value="sensory_box"/>
    <property type="match status" value="5"/>
</dbReference>
<dbReference type="EC" id="2.7.13.3" evidence="2"/>
<dbReference type="Proteomes" id="UP000569951">
    <property type="component" value="Unassembled WGS sequence"/>
</dbReference>
<dbReference type="FunFam" id="3.30.450.20:FF:000099">
    <property type="entry name" value="Sensory box sensor histidine kinase"/>
    <property type="match status" value="1"/>
</dbReference>
<dbReference type="Pfam" id="PF08447">
    <property type="entry name" value="PAS_3"/>
    <property type="match status" value="1"/>
</dbReference>
<keyword evidence="11" id="KW-1185">Reference proteome</keyword>
<organism evidence="10 11">
    <name type="scientific">Deinobacterium chartae</name>
    <dbReference type="NCBI Taxonomy" id="521158"/>
    <lineage>
        <taxon>Bacteria</taxon>
        <taxon>Thermotogati</taxon>
        <taxon>Deinococcota</taxon>
        <taxon>Deinococci</taxon>
        <taxon>Deinococcales</taxon>
        <taxon>Deinococcaceae</taxon>
        <taxon>Deinobacterium</taxon>
    </lineage>
</organism>
<dbReference type="Pfam" id="PF00989">
    <property type="entry name" value="PAS"/>
    <property type="match status" value="2"/>
</dbReference>
<dbReference type="InterPro" id="IPR036890">
    <property type="entry name" value="HATPase_C_sf"/>
</dbReference>
<dbReference type="SMART" id="SM00065">
    <property type="entry name" value="GAF"/>
    <property type="match status" value="4"/>
</dbReference>
<dbReference type="EMBL" id="JACHHG010000012">
    <property type="protein sequence ID" value="MBB6099523.1"/>
    <property type="molecule type" value="Genomic_DNA"/>
</dbReference>
<dbReference type="InterPro" id="IPR003594">
    <property type="entry name" value="HATPase_dom"/>
</dbReference>
<dbReference type="PANTHER" id="PTHR43304">
    <property type="entry name" value="PHYTOCHROME-LIKE PROTEIN CPH1"/>
    <property type="match status" value="1"/>
</dbReference>
<proteinExistence type="predicted"/>
<feature type="domain" description="PAC" evidence="9">
    <location>
        <begin position="635"/>
        <end position="687"/>
    </location>
</feature>
<evidence type="ECO:0000259" key="9">
    <source>
        <dbReference type="PROSITE" id="PS50113"/>
    </source>
</evidence>
<dbReference type="Gene3D" id="3.30.450.20">
    <property type="entry name" value="PAS domain"/>
    <property type="match status" value="5"/>
</dbReference>
<dbReference type="CDD" id="cd00082">
    <property type="entry name" value="HisKA"/>
    <property type="match status" value="1"/>
</dbReference>
<gene>
    <name evidence="10" type="ORF">HNR42_002973</name>
</gene>
<dbReference type="InterPro" id="IPR000014">
    <property type="entry name" value="PAS"/>
</dbReference>
<keyword evidence="5" id="KW-0418">Kinase</keyword>
<dbReference type="SUPFAM" id="SSF55874">
    <property type="entry name" value="ATPase domain of HSP90 chaperone/DNA topoisomerase II/histidine kinase"/>
    <property type="match status" value="1"/>
</dbReference>
<dbReference type="InterPro" id="IPR013656">
    <property type="entry name" value="PAS_4"/>
</dbReference>
<reference evidence="10 11" key="1">
    <citation type="submission" date="2020-08" db="EMBL/GenBank/DDBJ databases">
        <title>Genomic Encyclopedia of Type Strains, Phase IV (KMG-IV): sequencing the most valuable type-strain genomes for metagenomic binning, comparative biology and taxonomic classification.</title>
        <authorList>
            <person name="Goeker M."/>
        </authorList>
    </citation>
    <scope>NUCLEOTIDE SEQUENCE [LARGE SCALE GENOMIC DNA]</scope>
    <source>
        <strain evidence="10 11">DSM 21458</strain>
    </source>
</reference>
<dbReference type="PROSITE" id="PS50109">
    <property type="entry name" value="HIS_KIN"/>
    <property type="match status" value="1"/>
</dbReference>
<dbReference type="Pfam" id="PF00512">
    <property type="entry name" value="HisKA"/>
    <property type="match status" value="1"/>
</dbReference>
<dbReference type="Gene3D" id="1.10.287.130">
    <property type="match status" value="1"/>
</dbReference>
<dbReference type="Pfam" id="PF08448">
    <property type="entry name" value="PAS_4"/>
    <property type="match status" value="2"/>
</dbReference>
<dbReference type="InterPro" id="IPR013767">
    <property type="entry name" value="PAS_fold"/>
</dbReference>